<evidence type="ECO:0000313" key="1">
    <source>
        <dbReference type="EMBL" id="WNH10305.1"/>
    </source>
</evidence>
<evidence type="ECO:0000313" key="2">
    <source>
        <dbReference type="Proteomes" id="UP001302806"/>
    </source>
</evidence>
<dbReference type="RefSeq" id="WP_415866602.1">
    <property type="nucleotide sequence ID" value="NZ_CP134537.1"/>
</dbReference>
<gene>
    <name evidence="1" type="ORF">RHP51_06420</name>
</gene>
<dbReference type="EMBL" id="CP134537">
    <property type="protein sequence ID" value="WNH10305.1"/>
    <property type="molecule type" value="Genomic_DNA"/>
</dbReference>
<name>A0ABY9XWQ5_9FLAO</name>
<protein>
    <submittedName>
        <fullName evidence="1">Uncharacterized protein</fullName>
    </submittedName>
</protein>
<accession>A0ABY9XWQ5</accession>
<reference evidence="1 2" key="1">
    <citation type="submission" date="2023-09" db="EMBL/GenBank/DDBJ databases">
        <title>Thalassobella suaedae gen. nov., sp. nov., a marine bacterium of the family Flavobacteriaceae isolated from a halophyte Suaeda japonica.</title>
        <authorList>
            <person name="Lee S.Y."/>
            <person name="Hwang C.Y."/>
        </authorList>
    </citation>
    <scope>NUCLEOTIDE SEQUENCE [LARGE SCALE GENOMIC DNA]</scope>
    <source>
        <strain evidence="1 2">HL-DH14</strain>
    </source>
</reference>
<organism evidence="1 2">
    <name type="scientific">Thalassobellus suaedae</name>
    <dbReference type="NCBI Taxonomy" id="3074124"/>
    <lineage>
        <taxon>Bacteria</taxon>
        <taxon>Pseudomonadati</taxon>
        <taxon>Bacteroidota</taxon>
        <taxon>Flavobacteriia</taxon>
        <taxon>Flavobacteriales</taxon>
        <taxon>Flavobacteriaceae</taxon>
        <taxon>Thalassobellus</taxon>
    </lineage>
</organism>
<dbReference type="Proteomes" id="UP001302806">
    <property type="component" value="Chromosome"/>
</dbReference>
<proteinExistence type="predicted"/>
<sequence>MAGKIWAINPDLSVEDVKNYIIYYSDISEDGRIILMNPKASIDAVDKEKPPINQQKKQKIKG</sequence>